<evidence type="ECO:0000313" key="3">
    <source>
        <dbReference type="Proteomes" id="UP001500642"/>
    </source>
</evidence>
<dbReference type="Proteomes" id="UP001500642">
    <property type="component" value="Unassembled WGS sequence"/>
</dbReference>
<dbReference type="InterPro" id="IPR003737">
    <property type="entry name" value="GlcNAc_PI_deacetylase-related"/>
</dbReference>
<dbReference type="SUPFAM" id="SSF102588">
    <property type="entry name" value="LmbE-like"/>
    <property type="match status" value="1"/>
</dbReference>
<dbReference type="InterPro" id="IPR024078">
    <property type="entry name" value="LmbE-like_dom_sf"/>
</dbReference>
<accession>A0ABP8JDG3</accession>
<organism evidence="2 3">
    <name type="scientific">Brevibacterium pityocampae</name>
    <dbReference type="NCBI Taxonomy" id="506594"/>
    <lineage>
        <taxon>Bacteria</taxon>
        <taxon>Bacillati</taxon>
        <taxon>Actinomycetota</taxon>
        <taxon>Actinomycetes</taxon>
        <taxon>Micrococcales</taxon>
        <taxon>Brevibacteriaceae</taxon>
        <taxon>Brevibacterium</taxon>
    </lineage>
</organism>
<keyword evidence="3" id="KW-1185">Reference proteome</keyword>
<protein>
    <submittedName>
        <fullName evidence="2">PIG-L family deacetylase</fullName>
    </submittedName>
</protein>
<dbReference type="PANTHER" id="PTHR12993">
    <property type="entry name" value="N-ACETYLGLUCOSAMINYL-PHOSPHATIDYLINOSITOL DE-N-ACETYLASE-RELATED"/>
    <property type="match status" value="1"/>
</dbReference>
<evidence type="ECO:0000313" key="2">
    <source>
        <dbReference type="EMBL" id="GAA4388987.1"/>
    </source>
</evidence>
<dbReference type="PANTHER" id="PTHR12993:SF28">
    <property type="entry name" value="LMBE FAMILY PROTEIN"/>
    <property type="match status" value="1"/>
</dbReference>
<dbReference type="EMBL" id="BAABGL010000006">
    <property type="protein sequence ID" value="GAA4388987.1"/>
    <property type="molecule type" value="Genomic_DNA"/>
</dbReference>
<dbReference type="Pfam" id="PF02585">
    <property type="entry name" value="PIG-L"/>
    <property type="match status" value="1"/>
</dbReference>
<proteinExistence type="predicted"/>
<comment type="caution">
    <text evidence="2">The sequence shown here is derived from an EMBL/GenBank/DDBJ whole genome shotgun (WGS) entry which is preliminary data.</text>
</comment>
<dbReference type="RefSeq" id="WP_137319712.1">
    <property type="nucleotide sequence ID" value="NZ_BAABGL010000006.1"/>
</dbReference>
<reference evidence="3" key="1">
    <citation type="journal article" date="2019" name="Int. J. Syst. Evol. Microbiol.">
        <title>The Global Catalogue of Microorganisms (GCM) 10K type strain sequencing project: providing services to taxonomists for standard genome sequencing and annotation.</title>
        <authorList>
            <consortium name="The Broad Institute Genomics Platform"/>
            <consortium name="The Broad Institute Genome Sequencing Center for Infectious Disease"/>
            <person name="Wu L."/>
            <person name="Ma J."/>
        </authorList>
    </citation>
    <scope>NUCLEOTIDE SEQUENCE [LARGE SCALE GENOMIC DNA]</scope>
    <source>
        <strain evidence="3">JCM 17808</strain>
    </source>
</reference>
<dbReference type="Gene3D" id="3.40.50.10320">
    <property type="entry name" value="LmbE-like"/>
    <property type="match status" value="1"/>
</dbReference>
<name>A0ABP8JDG3_9MICO</name>
<sequence>MLDTLPEDFDSVLLVMAHPDDPEYGSAAAVARWLAEGKRVGYVLASRGEAGIAGLPPADSARIREAEQRAACAAIGVEHLVFLDEPDGSIMYTRELRTAIAEEIRRFRPEVVMVLNFHETFGGRHPNSADHRHVGLAALDAVSDAGNEWIVPGERYQGVKYILEFAGEPTHVVDVDGHVDAAVTSLMAHERYLQALSDAPVEEQARAQIERATAVEGFDTPHIAVRLYG</sequence>
<keyword evidence="1" id="KW-0862">Zinc</keyword>
<evidence type="ECO:0000256" key="1">
    <source>
        <dbReference type="ARBA" id="ARBA00022833"/>
    </source>
</evidence>
<gene>
    <name evidence="2" type="ORF">GCM10023167_14290</name>
</gene>